<keyword evidence="7" id="KW-0143">Chaperone</keyword>
<evidence type="ECO:0000313" key="9">
    <source>
        <dbReference type="EMBL" id="CCF72716.1"/>
    </source>
</evidence>
<comment type="subcellular location">
    <subcellularLocation>
        <location evidence="1">Mitochondrion intermembrane space</location>
    </subcellularLocation>
</comment>
<keyword evidence="6" id="KW-1015">Disulfide bond</keyword>
<evidence type="ECO:0000256" key="8">
    <source>
        <dbReference type="PIRSR" id="PIRSR607745-1"/>
    </source>
</evidence>
<dbReference type="Pfam" id="PF05051">
    <property type="entry name" value="COX17"/>
    <property type="match status" value="1"/>
</dbReference>
<dbReference type="RefSeq" id="XP_012647325.1">
    <property type="nucleotide sequence ID" value="XM_012791871.1"/>
</dbReference>
<evidence type="ECO:0000256" key="2">
    <source>
        <dbReference type="ARBA" id="ARBA00009241"/>
    </source>
</evidence>
<dbReference type="GO" id="GO:0005507">
    <property type="term" value="F:copper ion binding"/>
    <property type="evidence" value="ECO:0007669"/>
    <property type="project" value="InterPro"/>
</dbReference>
<proteinExistence type="inferred from homology"/>
<dbReference type="GO" id="GO:0005758">
    <property type="term" value="C:mitochondrial intermembrane space"/>
    <property type="evidence" value="ECO:0007669"/>
    <property type="project" value="UniProtKB-SubCell"/>
</dbReference>
<organism evidence="9 10">
    <name type="scientific">Babesia microti (strain RI)</name>
    <dbReference type="NCBI Taxonomy" id="1133968"/>
    <lineage>
        <taxon>Eukaryota</taxon>
        <taxon>Sar</taxon>
        <taxon>Alveolata</taxon>
        <taxon>Apicomplexa</taxon>
        <taxon>Aconoidasida</taxon>
        <taxon>Piroplasmida</taxon>
        <taxon>Babesiidae</taxon>
        <taxon>Babesia</taxon>
    </lineage>
</organism>
<keyword evidence="3 8" id="KW-0479">Metal-binding</keyword>
<dbReference type="GeneID" id="24423330"/>
<evidence type="ECO:0000256" key="5">
    <source>
        <dbReference type="ARBA" id="ARBA00023128"/>
    </source>
</evidence>
<keyword evidence="10" id="KW-1185">Reference proteome</keyword>
<evidence type="ECO:0000256" key="4">
    <source>
        <dbReference type="ARBA" id="ARBA00023008"/>
    </source>
</evidence>
<dbReference type="InterPro" id="IPR009069">
    <property type="entry name" value="Cys_alpha_HP_mot_SF"/>
</dbReference>
<dbReference type="GO" id="GO:0016531">
    <property type="term" value="F:copper chaperone activity"/>
    <property type="evidence" value="ECO:0007669"/>
    <property type="project" value="InterPro"/>
</dbReference>
<dbReference type="AlphaFoldDB" id="I7IFD8"/>
<dbReference type="SUPFAM" id="SSF47072">
    <property type="entry name" value="Cysteine alpha-hairpin motif"/>
    <property type="match status" value="1"/>
</dbReference>
<feature type="binding site" evidence="8">
    <location>
        <position position="70"/>
    </location>
    <ligand>
        <name>Cu cation</name>
        <dbReference type="ChEBI" id="CHEBI:23378"/>
    </ligand>
</feature>
<comment type="similarity">
    <text evidence="2">Belongs to the COX17 family.</text>
</comment>
<reference evidence="9 10" key="2">
    <citation type="journal article" date="2013" name="PLoS ONE">
        <title>Whole genome mapping and re-organization of the nuclear and mitochondrial genomes of Babesia microti isolates.</title>
        <authorList>
            <person name="Cornillot E."/>
            <person name="Dassouli A."/>
            <person name="Garg A."/>
            <person name="Pachikara N."/>
            <person name="Randazzo S."/>
            <person name="Depoix D."/>
            <person name="Carcy B."/>
            <person name="Delbecq S."/>
            <person name="Frutos R."/>
            <person name="Silva J.C."/>
            <person name="Sutton R."/>
            <person name="Krause P.J."/>
            <person name="Mamoun C.B."/>
        </authorList>
    </citation>
    <scope>NUCLEOTIDE SEQUENCE [LARGE SCALE GENOMIC DNA]</scope>
    <source>
        <strain evidence="9 10">RI</strain>
    </source>
</reference>
<evidence type="ECO:0000256" key="1">
    <source>
        <dbReference type="ARBA" id="ARBA00004569"/>
    </source>
</evidence>
<evidence type="ECO:0000256" key="3">
    <source>
        <dbReference type="ARBA" id="ARBA00022723"/>
    </source>
</evidence>
<gene>
    <name evidence="9" type="ORF">BMR1_01G01250</name>
</gene>
<reference evidence="9 10" key="1">
    <citation type="journal article" date="2012" name="Nucleic Acids Res.">
        <title>Sequencing of the smallest Apicomplexan genome from the human pathogen Babesia microti.</title>
        <authorList>
            <person name="Cornillot E."/>
            <person name="Hadj-Kaddour K."/>
            <person name="Dassouli A."/>
            <person name="Noel B."/>
            <person name="Ranwez V."/>
            <person name="Vacherie B."/>
            <person name="Augagneur Y."/>
            <person name="Bres V."/>
            <person name="Duclos A."/>
            <person name="Randazzo S."/>
            <person name="Carcy B."/>
            <person name="Debierre-Grockiego F."/>
            <person name="Delbecq S."/>
            <person name="Moubri-Menage K."/>
            <person name="Shams-Eldin H."/>
            <person name="Usmani-Brown S."/>
            <person name="Bringaud F."/>
            <person name="Wincker P."/>
            <person name="Vivares C.P."/>
            <person name="Schwarz R.T."/>
            <person name="Schetters T.P."/>
            <person name="Krause P.J."/>
            <person name="Gorenflot A."/>
            <person name="Berry V."/>
            <person name="Barbe V."/>
            <person name="Ben Mamoun C."/>
        </authorList>
    </citation>
    <scope>NUCLEOTIDE SEQUENCE [LARGE SCALE GENOMIC DNA]</scope>
    <source>
        <strain evidence="9 10">RI</strain>
    </source>
</reference>
<reference evidence="9 10" key="3">
    <citation type="journal article" date="2016" name="Sci. Rep.">
        <title>Genome-wide diversity and gene expression profiling of Babesia microti isolates identify polymorphic genes that mediate host-pathogen interactions.</title>
        <authorList>
            <person name="Silva J.C."/>
            <person name="Cornillot E."/>
            <person name="McCracken C."/>
            <person name="Usmani-Brown S."/>
            <person name="Dwivedi A."/>
            <person name="Ifeonu O.O."/>
            <person name="Crabtree J."/>
            <person name="Gotia H.T."/>
            <person name="Virji A.Z."/>
            <person name="Reynes C."/>
            <person name="Colinge J."/>
            <person name="Kumar V."/>
            <person name="Lawres L."/>
            <person name="Pazzi J.E."/>
            <person name="Pablo J.V."/>
            <person name="Hung C."/>
            <person name="Brancato J."/>
            <person name="Kumari P."/>
            <person name="Orvis J."/>
            <person name="Tretina K."/>
            <person name="Chibucos M."/>
            <person name="Ott S."/>
            <person name="Sadzewicz L."/>
            <person name="Sengamalay N."/>
            <person name="Shetty A.C."/>
            <person name="Su Q."/>
            <person name="Tallon L."/>
            <person name="Fraser C.M."/>
            <person name="Frutos R."/>
            <person name="Molina D.M."/>
            <person name="Krause P.J."/>
            <person name="Ben Mamoun C."/>
        </authorList>
    </citation>
    <scope>NUCLEOTIDE SEQUENCE [LARGE SCALE GENOMIC DNA]</scope>
    <source>
        <strain evidence="9 10">RI</strain>
    </source>
</reference>
<dbReference type="VEuPathDB" id="PiroplasmaDB:BMR1_01G01250"/>
<evidence type="ECO:0000256" key="6">
    <source>
        <dbReference type="ARBA" id="ARBA00023157"/>
    </source>
</evidence>
<dbReference type="Gene3D" id="1.10.287.1130">
    <property type="entry name" value="CytochromE C oxidase copper chaperone"/>
    <property type="match status" value="1"/>
</dbReference>
<dbReference type="KEGG" id="bmic:BMR1_01G01250"/>
<accession>I7IFD8</accession>
<dbReference type="Proteomes" id="UP000002899">
    <property type="component" value="Chromosome I"/>
</dbReference>
<evidence type="ECO:0000313" key="10">
    <source>
        <dbReference type="Proteomes" id="UP000002899"/>
    </source>
</evidence>
<keyword evidence="4 8" id="KW-0186">Copper</keyword>
<sequence length="110" mass="12502">MPCLIMTHIAQYILQGLTWGMSYKLASFCGYMFNFTRFTEALHRENKENSAQTTVQPSGQTNSVQKKRPCCVCKETRLARDICISSNGEENCSTFIDAHNQCLIAENFHV</sequence>
<dbReference type="InterPro" id="IPR007745">
    <property type="entry name" value="Cyt_c_oxidase_Cu-chaperone"/>
</dbReference>
<dbReference type="EMBL" id="FO082871">
    <property type="protein sequence ID" value="CCF72716.1"/>
    <property type="molecule type" value="Genomic_DNA"/>
</dbReference>
<dbReference type="PANTHER" id="PTHR16719">
    <property type="entry name" value="CYTOCHROME C OXIDASE COPPER CHAPERONE"/>
    <property type="match status" value="1"/>
</dbReference>
<keyword evidence="5" id="KW-0496">Mitochondrion</keyword>
<dbReference type="PANTHER" id="PTHR16719:SF0">
    <property type="entry name" value="CYTOCHROME C OXIDASE COPPER CHAPERONE"/>
    <property type="match status" value="1"/>
</dbReference>
<name>I7IFD8_BABMR</name>
<protein>
    <submittedName>
        <fullName evidence="9">Cytochrome c oxidase subunit XVII assembly protein</fullName>
    </submittedName>
</protein>
<dbReference type="OrthoDB" id="1915887at2759"/>
<evidence type="ECO:0000256" key="7">
    <source>
        <dbReference type="ARBA" id="ARBA00023186"/>
    </source>
</evidence>
<feature type="binding site" evidence="8">
    <location>
        <position position="71"/>
    </location>
    <ligand>
        <name>Cu cation</name>
        <dbReference type="ChEBI" id="CHEBI:23378"/>
    </ligand>
</feature>